<feature type="coiled-coil region" evidence="1">
    <location>
        <begin position="1017"/>
        <end position="1051"/>
    </location>
</feature>
<name>A0A2L2XA07_9FIRM</name>
<dbReference type="RefSeq" id="WP_104370988.1">
    <property type="nucleotide sequence ID" value="NZ_BFAV01000030.1"/>
</dbReference>
<feature type="region of interest" description="Disordered" evidence="2">
    <location>
        <begin position="393"/>
        <end position="456"/>
    </location>
</feature>
<evidence type="ECO:0000313" key="4">
    <source>
        <dbReference type="Proteomes" id="UP000239549"/>
    </source>
</evidence>
<organism evidence="3 4">
    <name type="scientific">Desulfocucumis palustris</name>
    <dbReference type="NCBI Taxonomy" id="1898651"/>
    <lineage>
        <taxon>Bacteria</taxon>
        <taxon>Bacillati</taxon>
        <taxon>Bacillota</taxon>
        <taxon>Clostridia</taxon>
        <taxon>Eubacteriales</taxon>
        <taxon>Desulfocucumaceae</taxon>
        <taxon>Desulfocucumis</taxon>
    </lineage>
</organism>
<feature type="coiled-coil region" evidence="1">
    <location>
        <begin position="621"/>
        <end position="666"/>
    </location>
</feature>
<dbReference type="PANTHER" id="PTHR43977">
    <property type="entry name" value="STRUCTURAL MAINTENANCE OF CHROMOSOMES PROTEIN 3"/>
    <property type="match status" value="1"/>
</dbReference>
<protein>
    <submittedName>
        <fullName evidence="3">Uncharacterized protein</fullName>
    </submittedName>
</protein>
<evidence type="ECO:0000256" key="1">
    <source>
        <dbReference type="SAM" id="Coils"/>
    </source>
</evidence>
<evidence type="ECO:0000313" key="3">
    <source>
        <dbReference type="EMBL" id="GBF32453.1"/>
    </source>
</evidence>
<dbReference type="EMBL" id="BFAV01000030">
    <property type="protein sequence ID" value="GBF32453.1"/>
    <property type="molecule type" value="Genomic_DNA"/>
</dbReference>
<sequence>MSFIRGQHCLLKTSAGEIWDIFLENNLLKYRFFAAGYQYPPAPETMIDTAVVDYSAVIDTSDNLHLVCILKTGELKYYIGHPGRNWNSTVLAEFDTKAQYLRYLTLLLTPKRVHIFLLTSSMMNSFIWAIMHSFWNGKEWKDQQIGEIVAGKYVAPFSVDKDSQENMHFIYTSAVGGRYFEAHYKKFNKDFDLWSHTEKMSNLPDNVLEVFGLIDKNDTLHVAASGINGGDNKPNISYRKRKNVIKHNNPWENMIIISNSLKNAGRPMLSYRDNDLYVFWREQTHFMYSLSRDWGASWNRPAVADMSGRPAVFSFKSNYYLEADRVKIPLVPGASGSVLQMFVDEERKIVPAPVVREIPFNRFTVEPVGQEKPNNQAPEVNMALSAPAAGGPGNCPEAGIPGDAVPGDAGVEAAPAGCESPASGGEEPPEALIQETEEGAEDRGDSGESEDELARLGRESSEIKLVLEDLRFDDQLLCITVEEVEGKLSRMDQGLQAVNRSLESMHRRYEEIISGLTEKIQTAFRESDAVNSIKSDLSGVRNCQVEIDDRLNALAMKESQSDKVLGEMEKSQLSLKDDIALLSSKFNGLEKTAGEDALQLKEEVKDIAGGLTKLFRMEESINNLFRELKTEQDDLKKKVEELSSGQNRIEGNIDQVNKSREQIEAEIKDKLTSLDGGLLENQAKIRELDSLFDGARSELAELAGQIAGSHSRVGGLSLQVVDSQIKIAELEGRIADNNDGLEELSRRVVENHKILYQEINQQKEIIDSMDGRIENYLKEQEELHRDLLETQKRVTAVEAGQEEHLKARVEIYREIKELSRNSESQQEELRRLNDAGTGLSGEIKDLGRNYEFQQEELRQLNAARAELNGEIKELSRNYESQREELRQVNTARAALEGEMNRIAEEQKRDSQLAEQSLKGMGAMLRSEFQSEQDKVEKLMGEIISGQFSMKKLFEGLREEHEKVRDENILYRQEQARSREEQIREIFTGMLELKEQGKLLLSQVKSIQTKQGESAKSIVSLESKYKELQEHLTKVEKEQNLIQEELARQRNSGLFRRIFTGG</sequence>
<accession>A0A2L2XA07</accession>
<evidence type="ECO:0000256" key="2">
    <source>
        <dbReference type="SAM" id="MobiDB-lite"/>
    </source>
</evidence>
<dbReference type="Gene3D" id="1.10.287.1490">
    <property type="match status" value="1"/>
</dbReference>
<dbReference type="InterPro" id="IPR036278">
    <property type="entry name" value="Sialidase_sf"/>
</dbReference>
<proteinExistence type="predicted"/>
<keyword evidence="4" id="KW-1185">Reference proteome</keyword>
<keyword evidence="1" id="KW-0175">Coiled coil</keyword>
<comment type="caution">
    <text evidence="3">The sequence shown here is derived from an EMBL/GenBank/DDBJ whole genome shotgun (WGS) entry which is preliminary data.</text>
</comment>
<dbReference type="Proteomes" id="UP000239549">
    <property type="component" value="Unassembled WGS sequence"/>
</dbReference>
<feature type="region of interest" description="Disordered" evidence="2">
    <location>
        <begin position="820"/>
        <end position="840"/>
    </location>
</feature>
<gene>
    <name evidence="3" type="ORF">DCCM_0649</name>
</gene>
<reference evidence="4" key="1">
    <citation type="submission" date="2018-02" db="EMBL/GenBank/DDBJ databases">
        <title>Genome sequence of Desulfocucumis palustris strain NAW-5.</title>
        <authorList>
            <person name="Watanabe M."/>
            <person name="Kojima H."/>
            <person name="Fukui M."/>
        </authorList>
    </citation>
    <scope>NUCLEOTIDE SEQUENCE [LARGE SCALE GENOMIC DNA]</scope>
    <source>
        <strain evidence="4">NAW-5</strain>
    </source>
</reference>
<dbReference type="SUPFAM" id="SSF50939">
    <property type="entry name" value="Sialidases"/>
    <property type="match status" value="1"/>
</dbReference>
<dbReference type="OrthoDB" id="1799428at2"/>
<dbReference type="AlphaFoldDB" id="A0A2L2XA07"/>
<feature type="compositionally biased region" description="Basic and acidic residues" evidence="2">
    <location>
        <begin position="441"/>
        <end position="456"/>
    </location>
</feature>
<feature type="compositionally biased region" description="Low complexity" evidence="2">
    <location>
        <begin position="416"/>
        <end position="426"/>
    </location>
</feature>